<gene>
    <name evidence="7" type="ORF">SAMN05216377_114123</name>
</gene>
<keyword evidence="2" id="KW-0479">Metal-binding</keyword>
<dbReference type="GO" id="GO:0046872">
    <property type="term" value="F:metal ion binding"/>
    <property type="evidence" value="ECO:0007669"/>
    <property type="project" value="UniProtKB-KW"/>
</dbReference>
<evidence type="ECO:0000313" key="8">
    <source>
        <dbReference type="Proteomes" id="UP000198967"/>
    </source>
</evidence>
<name>A0A1G7WH26_PSEOR</name>
<accession>A0A1G7WH26</accession>
<sequence length="152" mass="16039">MRIELTVNGVAREADDVWEGESLLYALRERLGLPGSKNACEQGECGSCTVYLDGAPVCACLVAAGQAQGREVTTVEGLAGDGLDPVQQAFVEKGAVQCGFCTPGFLMSTKDLLDRDPAPSDPEIREALAGNLCRCTGYEKILDAVRTAAANR</sequence>
<evidence type="ECO:0000313" key="7">
    <source>
        <dbReference type="EMBL" id="SDG71266.1"/>
    </source>
</evidence>
<keyword evidence="4" id="KW-0408">Iron</keyword>
<dbReference type="OrthoDB" id="159930at2"/>
<dbReference type="InterPro" id="IPR036884">
    <property type="entry name" value="2Fe-2S-bd_dom_sf"/>
</dbReference>
<evidence type="ECO:0000256" key="3">
    <source>
        <dbReference type="ARBA" id="ARBA00023002"/>
    </source>
</evidence>
<dbReference type="AlphaFoldDB" id="A0A1G7WH26"/>
<protein>
    <submittedName>
        <fullName evidence="7">Carbon-monoxide dehydrogenase small subunit</fullName>
    </submittedName>
</protein>
<dbReference type="EMBL" id="FNBE01000014">
    <property type="protein sequence ID" value="SDG71266.1"/>
    <property type="molecule type" value="Genomic_DNA"/>
</dbReference>
<keyword evidence="1" id="KW-0001">2Fe-2S</keyword>
<proteinExistence type="predicted"/>
<dbReference type="PROSITE" id="PS00197">
    <property type="entry name" value="2FE2S_FER_1"/>
    <property type="match status" value="1"/>
</dbReference>
<keyword evidence="5" id="KW-0411">Iron-sulfur</keyword>
<dbReference type="SUPFAM" id="SSF47741">
    <property type="entry name" value="CO dehydrogenase ISP C-domain like"/>
    <property type="match status" value="1"/>
</dbReference>
<evidence type="ECO:0000256" key="1">
    <source>
        <dbReference type="ARBA" id="ARBA00022714"/>
    </source>
</evidence>
<keyword evidence="8" id="KW-1185">Reference proteome</keyword>
<dbReference type="GO" id="GO:0051537">
    <property type="term" value="F:2 iron, 2 sulfur cluster binding"/>
    <property type="evidence" value="ECO:0007669"/>
    <property type="project" value="UniProtKB-KW"/>
</dbReference>
<dbReference type="Gene3D" id="1.10.150.120">
    <property type="entry name" value="[2Fe-2S]-binding domain"/>
    <property type="match status" value="1"/>
</dbReference>
<dbReference type="InterPro" id="IPR012675">
    <property type="entry name" value="Beta-grasp_dom_sf"/>
</dbReference>
<reference evidence="7 8" key="1">
    <citation type="submission" date="2016-10" db="EMBL/GenBank/DDBJ databases">
        <authorList>
            <person name="de Groot N.N."/>
        </authorList>
    </citation>
    <scope>NUCLEOTIDE SEQUENCE [LARGE SCALE GENOMIC DNA]</scope>
    <source>
        <strain evidence="7 8">CGMCC 4.3143</strain>
    </source>
</reference>
<dbReference type="InterPro" id="IPR051452">
    <property type="entry name" value="Diverse_Oxidoreductases"/>
</dbReference>
<dbReference type="STRING" id="366584.SAMN05216377_114123"/>
<dbReference type="Proteomes" id="UP000198967">
    <property type="component" value="Unassembled WGS sequence"/>
</dbReference>
<keyword evidence="3" id="KW-0560">Oxidoreductase</keyword>
<evidence type="ECO:0000256" key="2">
    <source>
        <dbReference type="ARBA" id="ARBA00022723"/>
    </source>
</evidence>
<dbReference type="CDD" id="cd00207">
    <property type="entry name" value="fer2"/>
    <property type="match status" value="1"/>
</dbReference>
<dbReference type="InterPro" id="IPR001041">
    <property type="entry name" value="2Fe-2S_ferredoxin-type"/>
</dbReference>
<dbReference type="Pfam" id="PF00111">
    <property type="entry name" value="Fer2"/>
    <property type="match status" value="1"/>
</dbReference>
<evidence type="ECO:0000256" key="5">
    <source>
        <dbReference type="ARBA" id="ARBA00023014"/>
    </source>
</evidence>
<dbReference type="PANTHER" id="PTHR44379:SF8">
    <property type="entry name" value="XANTHINE DEHYDROGENASE IRON-SULFUR-BINDING SUBUNIT XDHC-RELATED"/>
    <property type="match status" value="1"/>
</dbReference>
<dbReference type="PANTHER" id="PTHR44379">
    <property type="entry name" value="OXIDOREDUCTASE WITH IRON-SULFUR SUBUNIT"/>
    <property type="match status" value="1"/>
</dbReference>
<dbReference type="FunFam" id="1.10.150.120:FF:000003">
    <property type="entry name" value="Carbon monoxide dehydrogenase, small subunit"/>
    <property type="match status" value="1"/>
</dbReference>
<dbReference type="RefSeq" id="WP_093087713.1">
    <property type="nucleotide sequence ID" value="NZ_FNBE01000014.1"/>
</dbReference>
<feature type="domain" description="2Fe-2S ferredoxin-type" evidence="6">
    <location>
        <begin position="1"/>
        <end position="78"/>
    </location>
</feature>
<dbReference type="InterPro" id="IPR036010">
    <property type="entry name" value="2Fe-2S_ferredoxin-like_sf"/>
</dbReference>
<evidence type="ECO:0000256" key="4">
    <source>
        <dbReference type="ARBA" id="ARBA00023004"/>
    </source>
</evidence>
<dbReference type="GO" id="GO:0016491">
    <property type="term" value="F:oxidoreductase activity"/>
    <property type="evidence" value="ECO:0007669"/>
    <property type="project" value="UniProtKB-KW"/>
</dbReference>
<dbReference type="SUPFAM" id="SSF54292">
    <property type="entry name" value="2Fe-2S ferredoxin-like"/>
    <property type="match status" value="1"/>
</dbReference>
<dbReference type="Gene3D" id="3.10.20.30">
    <property type="match status" value="1"/>
</dbReference>
<evidence type="ECO:0000259" key="6">
    <source>
        <dbReference type="PROSITE" id="PS51085"/>
    </source>
</evidence>
<organism evidence="7 8">
    <name type="scientific">Pseudonocardia oroxyli</name>
    <dbReference type="NCBI Taxonomy" id="366584"/>
    <lineage>
        <taxon>Bacteria</taxon>
        <taxon>Bacillati</taxon>
        <taxon>Actinomycetota</taxon>
        <taxon>Actinomycetes</taxon>
        <taxon>Pseudonocardiales</taxon>
        <taxon>Pseudonocardiaceae</taxon>
        <taxon>Pseudonocardia</taxon>
    </lineage>
</organism>
<dbReference type="Pfam" id="PF01799">
    <property type="entry name" value="Fer2_2"/>
    <property type="match status" value="1"/>
</dbReference>
<dbReference type="PROSITE" id="PS51085">
    <property type="entry name" value="2FE2S_FER_2"/>
    <property type="match status" value="1"/>
</dbReference>
<dbReference type="InterPro" id="IPR002888">
    <property type="entry name" value="2Fe-2S-bd"/>
</dbReference>
<dbReference type="InterPro" id="IPR006058">
    <property type="entry name" value="2Fe2S_fd_BS"/>
</dbReference>